<keyword evidence="2" id="KW-1185">Reference proteome</keyword>
<proteinExistence type="predicted"/>
<dbReference type="Proteomes" id="UP000005954">
    <property type="component" value="Unassembled WGS sequence"/>
</dbReference>
<protein>
    <submittedName>
        <fullName evidence="1">TRAP-T family transporter, periplasmic substrate binding subunit</fullName>
    </submittedName>
</protein>
<comment type="caution">
    <text evidence="1">The sequence shown here is derived from an EMBL/GenBank/DDBJ whole genome shotgun (WGS) entry which is preliminary data.</text>
</comment>
<dbReference type="PROSITE" id="PS51318">
    <property type="entry name" value="TAT"/>
    <property type="match status" value="1"/>
</dbReference>
<name>A3SQU4_ROSNI</name>
<dbReference type="NCBIfam" id="TIGR02122">
    <property type="entry name" value="TRAP_TAXI"/>
    <property type="match status" value="1"/>
</dbReference>
<dbReference type="Pfam" id="PF16868">
    <property type="entry name" value="NMT1_3"/>
    <property type="match status" value="1"/>
</dbReference>
<dbReference type="InterPro" id="IPR006311">
    <property type="entry name" value="TAT_signal"/>
</dbReference>
<dbReference type="PANTHER" id="PTHR42941">
    <property type="entry name" value="SLL1037 PROTEIN"/>
    <property type="match status" value="1"/>
</dbReference>
<dbReference type="OrthoDB" id="9776669at2"/>
<dbReference type="RefSeq" id="WP_009814066.1">
    <property type="nucleotide sequence ID" value="NZ_CH724156.1"/>
</dbReference>
<dbReference type="InterPro" id="IPR011852">
    <property type="entry name" value="TRAP_TAXI"/>
</dbReference>
<organism evidence="1 2">
    <name type="scientific">Roseovarius nubinhibens (strain ATCC BAA-591 / DSM 15170 / ISM)</name>
    <dbReference type="NCBI Taxonomy" id="89187"/>
    <lineage>
        <taxon>Bacteria</taxon>
        <taxon>Pseudomonadati</taxon>
        <taxon>Pseudomonadota</taxon>
        <taxon>Alphaproteobacteria</taxon>
        <taxon>Rhodobacterales</taxon>
        <taxon>Roseobacteraceae</taxon>
        <taxon>Roseovarius</taxon>
    </lineage>
</organism>
<reference evidence="1 2" key="1">
    <citation type="submission" date="2005-12" db="EMBL/GenBank/DDBJ databases">
        <authorList>
            <person name="Moran M.A."/>
            <person name="Ferriera S."/>
            <person name="Johnson J."/>
            <person name="Kravitz S."/>
            <person name="Halpern A."/>
            <person name="Remington K."/>
            <person name="Beeson K."/>
            <person name="Tran B."/>
            <person name="Rogers Y.-H."/>
            <person name="Friedman R."/>
            <person name="Venter J.C."/>
        </authorList>
    </citation>
    <scope>NUCLEOTIDE SEQUENCE [LARGE SCALE GENOMIC DNA]</scope>
    <source>
        <strain evidence="2">ATCC BAA-591 / DSM 15170 / ISM</strain>
    </source>
</reference>
<sequence length="340" mass="36013">MTHFLTRRQCLKSALSASVATVAAGLPLATRAQGLDFLTIGGGPSGGVFNIVATGLANVLRQSYPEAIIDVQPGGSGPNLLRVSGGKADLGITSASNAFDAWNGRDPATPEAPIKNVRGLMTIMQSAVQIWVDGNSDIRSIQDLRGKQVSAGQPGQTSWLAFERLLAAAGMTMEDIESDGGKMNKLSWSESHNALRNGELDAVMWLSLWPHPTVRQNETVRPMRALSFDDAVLEKFLASSGGFERVTLPAGLFEGQAEAANTVGTNTILFASDKMSDELAQNITKAIWDNLEEFKATHALLGNLSAETAGKGMVVPLHPGAKAFYDAQGIAYDASSELAE</sequence>
<dbReference type="HOGENOM" id="CLU_033215_0_0_5"/>
<dbReference type="CDD" id="cd13520">
    <property type="entry name" value="PBP2_TAXI_TRAP"/>
    <property type="match status" value="1"/>
</dbReference>
<dbReference type="STRING" id="89187.ISM_10281"/>
<accession>A3SQU4</accession>
<evidence type="ECO:0000313" key="1">
    <source>
        <dbReference type="EMBL" id="EAP75503.1"/>
    </source>
</evidence>
<evidence type="ECO:0000313" key="2">
    <source>
        <dbReference type="Proteomes" id="UP000005954"/>
    </source>
</evidence>
<dbReference type="eggNOG" id="COG2358">
    <property type="taxonomic scope" value="Bacteria"/>
</dbReference>
<dbReference type="Gene3D" id="3.40.190.10">
    <property type="entry name" value="Periplasmic binding protein-like II"/>
    <property type="match status" value="2"/>
</dbReference>
<dbReference type="SUPFAM" id="SSF53850">
    <property type="entry name" value="Periplasmic binding protein-like II"/>
    <property type="match status" value="1"/>
</dbReference>
<dbReference type="AlphaFoldDB" id="A3SQU4"/>
<dbReference type="EMBL" id="AALY01000003">
    <property type="protein sequence ID" value="EAP75503.1"/>
    <property type="molecule type" value="Genomic_DNA"/>
</dbReference>
<gene>
    <name evidence="1" type="ORF">ISM_10281</name>
</gene>
<dbReference type="PANTHER" id="PTHR42941:SF1">
    <property type="entry name" value="SLL1037 PROTEIN"/>
    <property type="match status" value="1"/>
</dbReference>